<sequence length="439" mass="44375">MTSEPPSGRPTGPPSGPLSGPAGSSSGPGQAGPPPPPSPPGGRGGPSGPGGEGGREGPWWRSVPKVAALTAVIVAAVALTVVLTRSDGGGGGGAAGGGGEVFLEAAAAEGSDPYTKSTVDENAVPQSPAPIPSPTQGGTNTTRGVTGSSPGLYGGTRNVASCDVERQVGYLDAEPAKKASFASVLGLQPDAVAGYLRGLTPVQLRYDTRVTNHGYRDGRANAYQAVLQAGTAVLVDSRGVPRVRCACGNPLKEPVAQANPQPKGAAWPAYRPAGTVFVRPSATVVKVFVIYDQKNREWVARERGDQGKKDKETRPPKQPPIPASPMPPNTVGPAPCVTVTGNGEYTGTAMPCPPTTRTPAPKSPDTASPDTRSPEPRSPGPRSPEPPSPDTGPPTEPDTVSPEPDTQNGSPATETADSPPPPDSPEEAPPSPLSPAPPN</sequence>
<dbReference type="AlphaFoldDB" id="A0A918H171"/>
<feature type="region of interest" description="Disordered" evidence="1">
    <location>
        <begin position="1"/>
        <end position="59"/>
    </location>
</feature>
<evidence type="ECO:0000313" key="4">
    <source>
        <dbReference type="Proteomes" id="UP000619486"/>
    </source>
</evidence>
<dbReference type="EMBL" id="BMQQ01000007">
    <property type="protein sequence ID" value="GGT29823.1"/>
    <property type="molecule type" value="Genomic_DNA"/>
</dbReference>
<name>A0A918H171_9ACTN</name>
<feature type="compositionally biased region" description="Gly residues" evidence="1">
    <location>
        <begin position="41"/>
        <end position="52"/>
    </location>
</feature>
<protein>
    <recommendedName>
        <fullName evidence="2">DUF6777 domain-containing protein</fullName>
    </recommendedName>
</protein>
<dbReference type="InterPro" id="IPR046704">
    <property type="entry name" value="DUF6777"/>
</dbReference>
<feature type="domain" description="DUF6777" evidence="2">
    <location>
        <begin position="144"/>
        <end position="304"/>
    </location>
</feature>
<gene>
    <name evidence="3" type="ORF">GCM10014713_24230</name>
</gene>
<feature type="region of interest" description="Disordered" evidence="1">
    <location>
        <begin position="112"/>
        <end position="152"/>
    </location>
</feature>
<dbReference type="Pfam" id="PF20568">
    <property type="entry name" value="DUF6777"/>
    <property type="match status" value="1"/>
</dbReference>
<keyword evidence="4" id="KW-1185">Reference proteome</keyword>
<accession>A0A918H171</accession>
<proteinExistence type="predicted"/>
<feature type="compositionally biased region" description="Low complexity" evidence="1">
    <location>
        <begin position="17"/>
        <end position="28"/>
    </location>
</feature>
<feature type="compositionally biased region" description="Polar residues" evidence="1">
    <location>
        <begin position="134"/>
        <end position="149"/>
    </location>
</feature>
<feature type="compositionally biased region" description="Pro residues" evidence="1">
    <location>
        <begin position="418"/>
        <end position="439"/>
    </location>
</feature>
<feature type="compositionally biased region" description="Basic and acidic residues" evidence="1">
    <location>
        <begin position="300"/>
        <end position="315"/>
    </location>
</feature>
<feature type="region of interest" description="Disordered" evidence="1">
    <location>
        <begin position="300"/>
        <end position="439"/>
    </location>
</feature>
<feature type="compositionally biased region" description="Pro residues" evidence="1">
    <location>
        <begin position="376"/>
        <end position="396"/>
    </location>
</feature>
<dbReference type="RefSeq" id="WP_106959761.1">
    <property type="nucleotide sequence ID" value="NZ_BMQQ01000007.1"/>
</dbReference>
<reference evidence="3" key="2">
    <citation type="submission" date="2020-09" db="EMBL/GenBank/DDBJ databases">
        <authorList>
            <person name="Sun Q."/>
            <person name="Ohkuma M."/>
        </authorList>
    </citation>
    <scope>NUCLEOTIDE SEQUENCE</scope>
    <source>
        <strain evidence="3">JCM 3172</strain>
    </source>
</reference>
<feature type="compositionally biased region" description="Pro residues" evidence="1">
    <location>
        <begin position="31"/>
        <end position="40"/>
    </location>
</feature>
<reference evidence="3" key="1">
    <citation type="journal article" date="2014" name="Int. J. Syst. Evol. Microbiol.">
        <title>Complete genome sequence of Corynebacterium casei LMG S-19264T (=DSM 44701T), isolated from a smear-ripened cheese.</title>
        <authorList>
            <consortium name="US DOE Joint Genome Institute (JGI-PGF)"/>
            <person name="Walter F."/>
            <person name="Albersmeier A."/>
            <person name="Kalinowski J."/>
            <person name="Ruckert C."/>
        </authorList>
    </citation>
    <scope>NUCLEOTIDE SEQUENCE</scope>
    <source>
        <strain evidence="3">JCM 3172</strain>
    </source>
</reference>
<dbReference type="Gene3D" id="1.10.8.1170">
    <property type="match status" value="1"/>
</dbReference>
<evidence type="ECO:0000259" key="2">
    <source>
        <dbReference type="Pfam" id="PF20568"/>
    </source>
</evidence>
<dbReference type="Proteomes" id="UP000619486">
    <property type="component" value="Unassembled WGS sequence"/>
</dbReference>
<organism evidence="3 4">
    <name type="scientific">Streptomyces purpureus</name>
    <dbReference type="NCBI Taxonomy" id="1951"/>
    <lineage>
        <taxon>Bacteria</taxon>
        <taxon>Bacillati</taxon>
        <taxon>Actinomycetota</taxon>
        <taxon>Actinomycetes</taxon>
        <taxon>Kitasatosporales</taxon>
        <taxon>Streptomycetaceae</taxon>
        <taxon>Streptomyces</taxon>
    </lineage>
</organism>
<comment type="caution">
    <text evidence="3">The sequence shown here is derived from an EMBL/GenBank/DDBJ whole genome shotgun (WGS) entry which is preliminary data.</text>
</comment>
<feature type="compositionally biased region" description="Pro residues" evidence="1">
    <location>
        <begin position="316"/>
        <end position="330"/>
    </location>
</feature>
<feature type="compositionally biased region" description="Pro residues" evidence="1">
    <location>
        <begin position="7"/>
        <end position="16"/>
    </location>
</feature>
<evidence type="ECO:0000256" key="1">
    <source>
        <dbReference type="SAM" id="MobiDB-lite"/>
    </source>
</evidence>
<evidence type="ECO:0000313" key="3">
    <source>
        <dbReference type="EMBL" id="GGT29823.1"/>
    </source>
</evidence>